<sequence length="80" mass="8646">MVEYEVSGDEPPAGGAPGGTAEPTRGGDSIDGYTNNEQQSLRRQCTLSQAHASHDCWPRAAPLHHHPHRPAHLIASFKHT</sequence>
<dbReference type="Proteomes" id="UP000494106">
    <property type="component" value="Unassembled WGS sequence"/>
</dbReference>
<organism evidence="2 3">
    <name type="scientific">Arctia plantaginis</name>
    <name type="common">Wood tiger moth</name>
    <name type="synonym">Phalaena plantaginis</name>
    <dbReference type="NCBI Taxonomy" id="874455"/>
    <lineage>
        <taxon>Eukaryota</taxon>
        <taxon>Metazoa</taxon>
        <taxon>Ecdysozoa</taxon>
        <taxon>Arthropoda</taxon>
        <taxon>Hexapoda</taxon>
        <taxon>Insecta</taxon>
        <taxon>Pterygota</taxon>
        <taxon>Neoptera</taxon>
        <taxon>Endopterygota</taxon>
        <taxon>Lepidoptera</taxon>
        <taxon>Glossata</taxon>
        <taxon>Ditrysia</taxon>
        <taxon>Noctuoidea</taxon>
        <taxon>Erebidae</taxon>
        <taxon>Arctiinae</taxon>
        <taxon>Arctia</taxon>
    </lineage>
</organism>
<gene>
    <name evidence="2" type="ORF">APLA_LOCUS7636</name>
</gene>
<evidence type="ECO:0000313" key="3">
    <source>
        <dbReference type="Proteomes" id="UP000494106"/>
    </source>
</evidence>
<feature type="compositionally biased region" description="Low complexity" evidence="1">
    <location>
        <begin position="9"/>
        <end position="27"/>
    </location>
</feature>
<keyword evidence="3" id="KW-1185">Reference proteome</keyword>
<proteinExistence type="predicted"/>
<feature type="compositionally biased region" description="Polar residues" evidence="1">
    <location>
        <begin position="32"/>
        <end position="41"/>
    </location>
</feature>
<dbReference type="EMBL" id="CADEBC010000501">
    <property type="protein sequence ID" value="CAB3239004.1"/>
    <property type="molecule type" value="Genomic_DNA"/>
</dbReference>
<comment type="caution">
    <text evidence="2">The sequence shown here is derived from an EMBL/GenBank/DDBJ whole genome shotgun (WGS) entry which is preliminary data.</text>
</comment>
<protein>
    <submittedName>
        <fullName evidence="2">Uncharacterized protein</fullName>
    </submittedName>
</protein>
<reference evidence="2 3" key="1">
    <citation type="submission" date="2020-04" db="EMBL/GenBank/DDBJ databases">
        <authorList>
            <person name="Wallbank WR R."/>
            <person name="Pardo Diaz C."/>
            <person name="Kozak K."/>
            <person name="Martin S."/>
            <person name="Jiggins C."/>
            <person name="Moest M."/>
            <person name="Warren A I."/>
            <person name="Byers J.R.P. K."/>
            <person name="Montejo-Kovacevich G."/>
            <person name="Yen C E."/>
        </authorList>
    </citation>
    <scope>NUCLEOTIDE SEQUENCE [LARGE SCALE GENOMIC DNA]</scope>
</reference>
<dbReference type="AlphaFoldDB" id="A0A8S1A3L5"/>
<accession>A0A8S1A3L5</accession>
<evidence type="ECO:0000313" key="2">
    <source>
        <dbReference type="EMBL" id="CAB3239004.1"/>
    </source>
</evidence>
<feature type="region of interest" description="Disordered" evidence="1">
    <location>
        <begin position="1"/>
        <end position="41"/>
    </location>
</feature>
<name>A0A8S1A3L5_ARCPL</name>
<evidence type="ECO:0000256" key="1">
    <source>
        <dbReference type="SAM" id="MobiDB-lite"/>
    </source>
</evidence>